<sequence>MLDNQMEGFIENGLSKYKDDSRNFFGRLIREVFWSEPGYKVILKDEVEQKHLPISVMIEKIESFGLDYNQMPEAQQYELGAYVNLMSASTKLLVNPILGLQPK</sequence>
<evidence type="ECO:0000313" key="1">
    <source>
        <dbReference type="EMBL" id="URN95082.1"/>
    </source>
</evidence>
<name>A0A9J6ZFX6_9BACL</name>
<proteinExistence type="predicted"/>
<organism evidence="1 2">
    <name type="scientific">Candidatus Pristimantibacillus lignocellulolyticus</name>
    <dbReference type="NCBI Taxonomy" id="2994561"/>
    <lineage>
        <taxon>Bacteria</taxon>
        <taxon>Bacillati</taxon>
        <taxon>Bacillota</taxon>
        <taxon>Bacilli</taxon>
        <taxon>Bacillales</taxon>
        <taxon>Paenibacillaceae</taxon>
        <taxon>Candidatus Pristimantibacillus</taxon>
    </lineage>
</organism>
<evidence type="ECO:0000313" key="2">
    <source>
        <dbReference type="Proteomes" id="UP001056756"/>
    </source>
</evidence>
<reference evidence="1" key="1">
    <citation type="submission" date="2022-05" db="EMBL/GenBank/DDBJ databases">
        <title>Novel bacterial taxa in a minimal lignocellulolytic consortium and its capacity to transform plastics disclosed by genome-resolved metagenomics.</title>
        <authorList>
            <person name="Rodriguez C.A.D."/>
            <person name="Diaz-Garcia L."/>
            <person name="Herrera K."/>
            <person name="Tarazona N.A."/>
            <person name="Sproer C."/>
            <person name="Overmann J."/>
            <person name="Jimenez D.J."/>
        </authorList>
    </citation>
    <scope>NUCLEOTIDE SEQUENCE</scope>
    <source>
        <strain evidence="1">MAG5</strain>
    </source>
</reference>
<gene>
    <name evidence="1" type="ORF">NAG76_02155</name>
</gene>
<accession>A0A9J6ZFX6</accession>
<dbReference type="Proteomes" id="UP001056756">
    <property type="component" value="Chromosome"/>
</dbReference>
<dbReference type="KEGG" id="plig:NAG76_02155"/>
<dbReference type="EMBL" id="CP097899">
    <property type="protein sequence ID" value="URN95082.1"/>
    <property type="molecule type" value="Genomic_DNA"/>
</dbReference>
<dbReference type="AlphaFoldDB" id="A0A9J6ZFX6"/>
<protein>
    <submittedName>
        <fullName evidence="1">Uncharacterized protein</fullName>
    </submittedName>
</protein>